<evidence type="ECO:0000256" key="9">
    <source>
        <dbReference type="ARBA" id="ARBA00022763"/>
    </source>
</evidence>
<dbReference type="GO" id="GO:0006261">
    <property type="term" value="P:DNA-templated DNA replication"/>
    <property type="evidence" value="ECO:0007669"/>
    <property type="project" value="UniProtKB-UniRule"/>
</dbReference>
<dbReference type="PANTHER" id="PTHR11076:SF33">
    <property type="entry name" value="DNA POLYMERASE KAPPA"/>
    <property type="match status" value="1"/>
</dbReference>
<evidence type="ECO:0000256" key="13">
    <source>
        <dbReference type="ARBA" id="ARBA00023204"/>
    </source>
</evidence>
<dbReference type="eggNOG" id="COG0389">
    <property type="taxonomic scope" value="Bacteria"/>
</dbReference>
<comment type="caution">
    <text evidence="17">The sequence shown here is derived from an EMBL/GenBank/DDBJ whole genome shotgun (WGS) entry which is preliminary data.</text>
</comment>
<keyword evidence="3 15" id="KW-0515">Mutator protein</keyword>
<accession>E7GCV1</accession>
<sequence>MQIIFHVDLNAFYASAETSSQPSLKGKPIVICRESRRSIITTASYEARKFGIHSAMPLFKAKELCPHLVIVPPHFELYKTLSEKFFNIISTFSQELEVASIDECYVDLTNYIQVHHQNPYDVAIEIQKRVFSELKLECSIGIAPNKFLAKMASDMEKPMGITVITNQSYKQKIWPLPIGNMFGIGKKTAPKLIELGIVRIGDLAKYENYEKIKPIFGKNALIYYQKANGKDYSKINVAHNELKSIGNSTTFERDSQDEDFIKSVFRELALEVSSRAKKRDLVGNSISITLKYTREKSKTKQMIVDDYTQDFDTIYATALLLFESIYGGEMLRLVGISLNNVKHVEELQQQISLFDHTQIQASKKEINETEKVIHRLNSSLPGLKIMKASDLIKQQSTIQKKYLENNE</sequence>
<dbReference type="CDD" id="cd03586">
    <property type="entry name" value="PolY_Pol_IV_kappa"/>
    <property type="match status" value="1"/>
</dbReference>
<keyword evidence="10 15" id="KW-0460">Magnesium</keyword>
<dbReference type="InterPro" id="IPR022880">
    <property type="entry name" value="DNApol_IV"/>
</dbReference>
<dbReference type="InterPro" id="IPR050116">
    <property type="entry name" value="DNA_polymerase-Y"/>
</dbReference>
<dbReference type="Proteomes" id="UP000003157">
    <property type="component" value="Unassembled WGS sequence"/>
</dbReference>
<dbReference type="GO" id="GO:0042276">
    <property type="term" value="P:error-prone translesion synthesis"/>
    <property type="evidence" value="ECO:0007669"/>
    <property type="project" value="TreeGrafter"/>
</dbReference>
<keyword evidence="12 15" id="KW-0238">DNA-binding</keyword>
<feature type="site" description="Substrate discrimination" evidence="15">
    <location>
        <position position="13"/>
    </location>
</feature>
<dbReference type="Gene3D" id="3.30.70.270">
    <property type="match status" value="1"/>
</dbReference>
<evidence type="ECO:0000256" key="8">
    <source>
        <dbReference type="ARBA" id="ARBA00022723"/>
    </source>
</evidence>
<comment type="function">
    <text evidence="15">Poorly processive, error-prone DNA polymerase involved in untargeted mutagenesis. Copies undamaged DNA at stalled replication forks, which arise in vivo from mismatched or misaligned primer ends. These misaligned primers can be extended by PolIV. Exhibits no 3'-5' exonuclease (proofreading) activity. May be involved in translesional synthesis, in conjunction with the beta clamp from PolIII.</text>
</comment>
<feature type="active site" evidence="15">
    <location>
        <position position="103"/>
    </location>
</feature>
<keyword evidence="7 15" id="KW-0235">DNA replication</keyword>
<dbReference type="Pfam" id="PF00817">
    <property type="entry name" value="IMS"/>
    <property type="match status" value="1"/>
</dbReference>
<evidence type="ECO:0000256" key="12">
    <source>
        <dbReference type="ARBA" id="ARBA00023125"/>
    </source>
</evidence>
<keyword evidence="5 15" id="KW-0808">Transferase</keyword>
<dbReference type="NCBIfam" id="NF002677">
    <property type="entry name" value="PRK02406.1"/>
    <property type="match status" value="1"/>
</dbReference>
<dbReference type="GeneID" id="78228175"/>
<comment type="catalytic activity">
    <reaction evidence="14 15">
        <text>DNA(n) + a 2'-deoxyribonucleoside 5'-triphosphate = DNA(n+1) + diphosphate</text>
        <dbReference type="Rhea" id="RHEA:22508"/>
        <dbReference type="Rhea" id="RHEA-COMP:17339"/>
        <dbReference type="Rhea" id="RHEA-COMP:17340"/>
        <dbReference type="ChEBI" id="CHEBI:33019"/>
        <dbReference type="ChEBI" id="CHEBI:61560"/>
        <dbReference type="ChEBI" id="CHEBI:173112"/>
        <dbReference type="EC" id="2.7.7.7"/>
    </reaction>
</comment>
<dbReference type="Pfam" id="PF11798">
    <property type="entry name" value="IMS_HHH"/>
    <property type="match status" value="1"/>
</dbReference>
<feature type="domain" description="UmuC" evidence="16">
    <location>
        <begin position="4"/>
        <end position="185"/>
    </location>
</feature>
<evidence type="ECO:0000256" key="5">
    <source>
        <dbReference type="ARBA" id="ARBA00022679"/>
    </source>
</evidence>
<dbReference type="Gene3D" id="3.30.1490.100">
    <property type="entry name" value="DNA polymerase, Y-family, little finger domain"/>
    <property type="match status" value="1"/>
</dbReference>
<comment type="subcellular location">
    <subcellularLocation>
        <location evidence="1 15">Cytoplasm</location>
    </subcellularLocation>
</comment>
<dbReference type="FunFam" id="3.40.1170.60:FF:000001">
    <property type="entry name" value="DNA polymerase IV"/>
    <property type="match status" value="1"/>
</dbReference>
<evidence type="ECO:0000259" key="16">
    <source>
        <dbReference type="PROSITE" id="PS50173"/>
    </source>
</evidence>
<keyword evidence="4 15" id="KW-0963">Cytoplasm</keyword>
<dbReference type="SUPFAM" id="SSF100879">
    <property type="entry name" value="Lesion bypass DNA polymerase (Y-family), little finger domain"/>
    <property type="match status" value="1"/>
</dbReference>
<keyword evidence="6 15" id="KW-0548">Nucleotidyltransferase</keyword>
<keyword evidence="9 15" id="KW-0227">DNA damage</keyword>
<keyword evidence="18" id="KW-1185">Reference proteome</keyword>
<dbReference type="Gene3D" id="1.10.150.20">
    <property type="entry name" value="5' to 3' exonuclease, C-terminal subdomain"/>
    <property type="match status" value="1"/>
</dbReference>
<dbReference type="InterPro" id="IPR043502">
    <property type="entry name" value="DNA/RNA_pol_sf"/>
</dbReference>
<dbReference type="HOGENOM" id="CLU_012348_1_1_9"/>
<dbReference type="PANTHER" id="PTHR11076">
    <property type="entry name" value="DNA REPAIR POLYMERASE UMUC / TRANSFERASE FAMILY MEMBER"/>
    <property type="match status" value="1"/>
</dbReference>
<dbReference type="RefSeq" id="WP_008789681.1">
    <property type="nucleotide sequence ID" value="NZ_AKCB01000001.1"/>
</dbReference>
<name>E7GCV1_9FIRM</name>
<evidence type="ECO:0000256" key="14">
    <source>
        <dbReference type="ARBA" id="ARBA00049244"/>
    </source>
</evidence>
<evidence type="ECO:0000256" key="1">
    <source>
        <dbReference type="ARBA" id="ARBA00004496"/>
    </source>
</evidence>
<dbReference type="HAMAP" id="MF_01113">
    <property type="entry name" value="DNApol_IV"/>
    <property type="match status" value="1"/>
</dbReference>
<evidence type="ECO:0000256" key="10">
    <source>
        <dbReference type="ARBA" id="ARBA00022842"/>
    </source>
</evidence>
<evidence type="ECO:0000313" key="18">
    <source>
        <dbReference type="Proteomes" id="UP000003157"/>
    </source>
</evidence>
<dbReference type="InterPro" id="IPR036775">
    <property type="entry name" value="DNA_pol_Y-fam_lit_finger_sf"/>
</dbReference>
<dbReference type="AlphaFoldDB" id="E7GCV1"/>
<dbReference type="InterPro" id="IPR001126">
    <property type="entry name" value="UmuC"/>
</dbReference>
<keyword evidence="11 15" id="KW-0239">DNA-directed DNA polymerase</keyword>
<reference evidence="17 18" key="1">
    <citation type="submission" date="2010-12" db="EMBL/GenBank/DDBJ databases">
        <title>The Genome Sequence of Coprobacillus sp. strain 29_1.</title>
        <authorList>
            <consortium name="The Broad Institute Genome Sequencing Platform"/>
            <person name="Earl A."/>
            <person name="Ward D."/>
            <person name="Feldgarden M."/>
            <person name="Gevers D."/>
            <person name="Daigneault M."/>
            <person name="Sibley C.D."/>
            <person name="White A."/>
            <person name="Strauss J."/>
            <person name="Allen-Vercoe E."/>
            <person name="Young S.K."/>
            <person name="Zeng Q."/>
            <person name="Gargeya S."/>
            <person name="Fitzgerald M."/>
            <person name="Haas B."/>
            <person name="Abouelleil A."/>
            <person name="Alvarado L."/>
            <person name="Arachchi H.M."/>
            <person name="Berlin A."/>
            <person name="Brown A."/>
            <person name="Chapman S.B."/>
            <person name="Chen Z."/>
            <person name="Dunbar C."/>
            <person name="Freedman E."/>
            <person name="Gearin G."/>
            <person name="Gellesch M."/>
            <person name="Goldberg J."/>
            <person name="Griggs A."/>
            <person name="Gujja S."/>
            <person name="Heilman E."/>
            <person name="Heiman D."/>
            <person name="Howarth C."/>
            <person name="Larson L."/>
            <person name="Lui A."/>
            <person name="MacDonald P.J.P."/>
            <person name="Mehta T."/>
            <person name="Montmayeur A."/>
            <person name="Murphy C."/>
            <person name="Neiman D."/>
            <person name="Pearson M."/>
            <person name="Priest M."/>
            <person name="Roberts A."/>
            <person name="Saif S."/>
            <person name="Shea T."/>
            <person name="Shenoy N."/>
            <person name="Sisk P."/>
            <person name="Stolte C."/>
            <person name="Sykes S."/>
            <person name="White J."/>
            <person name="Yandava C."/>
            <person name="Nusbaum C."/>
            <person name="Birren B."/>
        </authorList>
    </citation>
    <scope>NUCLEOTIDE SEQUENCE [LARGE SCALE GENOMIC DNA]</scope>
    <source>
        <strain evidence="17 18">29_1</strain>
    </source>
</reference>
<dbReference type="EC" id="2.7.7.7" evidence="15"/>
<dbReference type="SUPFAM" id="SSF56672">
    <property type="entry name" value="DNA/RNA polymerases"/>
    <property type="match status" value="1"/>
</dbReference>
<dbReference type="GO" id="GO:0000287">
    <property type="term" value="F:magnesium ion binding"/>
    <property type="evidence" value="ECO:0007669"/>
    <property type="project" value="UniProtKB-UniRule"/>
</dbReference>
<dbReference type="STRING" id="100884.GCA_000269565_00246"/>
<dbReference type="OrthoDB" id="9808813at2"/>
<keyword evidence="8 15" id="KW-0479">Metal-binding</keyword>
<dbReference type="GO" id="GO:0006281">
    <property type="term" value="P:DNA repair"/>
    <property type="evidence" value="ECO:0007669"/>
    <property type="project" value="UniProtKB-UniRule"/>
</dbReference>
<organism evidence="17 18">
    <name type="scientific">Coprobacillus cateniformis</name>
    <dbReference type="NCBI Taxonomy" id="100884"/>
    <lineage>
        <taxon>Bacteria</taxon>
        <taxon>Bacillati</taxon>
        <taxon>Bacillota</taxon>
        <taxon>Erysipelotrichia</taxon>
        <taxon>Erysipelotrichales</taxon>
        <taxon>Coprobacillaceae</taxon>
        <taxon>Coprobacillus</taxon>
    </lineage>
</organism>
<feature type="binding site" evidence="15">
    <location>
        <position position="102"/>
    </location>
    <ligand>
        <name>Mg(2+)</name>
        <dbReference type="ChEBI" id="CHEBI:18420"/>
    </ligand>
</feature>
<comment type="cofactor">
    <cofactor evidence="15">
        <name>Mg(2+)</name>
        <dbReference type="ChEBI" id="CHEBI:18420"/>
    </cofactor>
    <text evidence="15">Binds 2 magnesium ions per subunit.</text>
</comment>
<evidence type="ECO:0000256" key="15">
    <source>
        <dbReference type="HAMAP-Rule" id="MF_01113"/>
    </source>
</evidence>
<dbReference type="EMBL" id="ADKX01000039">
    <property type="protein sequence ID" value="EFW04310.1"/>
    <property type="molecule type" value="Genomic_DNA"/>
</dbReference>
<evidence type="ECO:0000313" key="17">
    <source>
        <dbReference type="EMBL" id="EFW04310.1"/>
    </source>
</evidence>
<dbReference type="InterPro" id="IPR017961">
    <property type="entry name" value="DNA_pol_Y-fam_little_finger"/>
</dbReference>
<comment type="similarity">
    <text evidence="2 15">Belongs to the DNA polymerase type-Y family.</text>
</comment>
<evidence type="ECO:0000256" key="4">
    <source>
        <dbReference type="ARBA" id="ARBA00022490"/>
    </source>
</evidence>
<dbReference type="GO" id="GO:0005829">
    <property type="term" value="C:cytosol"/>
    <property type="evidence" value="ECO:0007669"/>
    <property type="project" value="TreeGrafter"/>
</dbReference>
<dbReference type="InterPro" id="IPR043128">
    <property type="entry name" value="Rev_trsase/Diguanyl_cyclase"/>
</dbReference>
<keyword evidence="13 15" id="KW-0234">DNA repair</keyword>
<comment type="subunit">
    <text evidence="15">Monomer.</text>
</comment>
<dbReference type="GO" id="GO:0003684">
    <property type="term" value="F:damaged DNA binding"/>
    <property type="evidence" value="ECO:0007669"/>
    <property type="project" value="InterPro"/>
</dbReference>
<gene>
    <name evidence="15" type="primary">dinB</name>
    <name evidence="17" type="ORF">HMPREF9488_02593</name>
</gene>
<dbReference type="Gene3D" id="3.40.1170.60">
    <property type="match status" value="1"/>
</dbReference>
<evidence type="ECO:0000256" key="6">
    <source>
        <dbReference type="ARBA" id="ARBA00022695"/>
    </source>
</evidence>
<evidence type="ECO:0000256" key="11">
    <source>
        <dbReference type="ARBA" id="ARBA00022932"/>
    </source>
</evidence>
<dbReference type="PROSITE" id="PS50173">
    <property type="entry name" value="UMUC"/>
    <property type="match status" value="1"/>
</dbReference>
<feature type="binding site" evidence="15">
    <location>
        <position position="8"/>
    </location>
    <ligand>
        <name>Mg(2+)</name>
        <dbReference type="ChEBI" id="CHEBI:18420"/>
    </ligand>
</feature>
<protein>
    <recommendedName>
        <fullName evidence="15">DNA polymerase IV</fullName>
        <shortName evidence="15">Pol IV</shortName>
        <ecNumber evidence="15">2.7.7.7</ecNumber>
    </recommendedName>
</protein>
<dbReference type="InterPro" id="IPR024728">
    <property type="entry name" value="PolY_HhH_motif"/>
</dbReference>
<evidence type="ECO:0000256" key="3">
    <source>
        <dbReference type="ARBA" id="ARBA00022457"/>
    </source>
</evidence>
<evidence type="ECO:0000256" key="7">
    <source>
        <dbReference type="ARBA" id="ARBA00022705"/>
    </source>
</evidence>
<evidence type="ECO:0000256" key="2">
    <source>
        <dbReference type="ARBA" id="ARBA00010945"/>
    </source>
</evidence>
<dbReference type="GO" id="GO:0009432">
    <property type="term" value="P:SOS response"/>
    <property type="evidence" value="ECO:0007669"/>
    <property type="project" value="TreeGrafter"/>
</dbReference>
<proteinExistence type="inferred from homology"/>
<dbReference type="Pfam" id="PF11799">
    <property type="entry name" value="IMS_C"/>
    <property type="match status" value="1"/>
</dbReference>
<dbReference type="GO" id="GO:0003887">
    <property type="term" value="F:DNA-directed DNA polymerase activity"/>
    <property type="evidence" value="ECO:0007669"/>
    <property type="project" value="UniProtKB-UniRule"/>
</dbReference>